<accession>A0AAX6ESA2</accession>
<feature type="compositionally biased region" description="Basic residues" evidence="1">
    <location>
        <begin position="43"/>
        <end position="52"/>
    </location>
</feature>
<reference evidence="2" key="1">
    <citation type="journal article" date="2023" name="GigaByte">
        <title>Genome assembly of the bearded iris, Iris pallida Lam.</title>
        <authorList>
            <person name="Bruccoleri R.E."/>
            <person name="Oakeley E.J."/>
            <person name="Faust A.M.E."/>
            <person name="Altorfer M."/>
            <person name="Dessus-Babus S."/>
            <person name="Burckhardt D."/>
            <person name="Oertli M."/>
            <person name="Naumann U."/>
            <person name="Petersen F."/>
            <person name="Wong J."/>
        </authorList>
    </citation>
    <scope>NUCLEOTIDE SEQUENCE</scope>
    <source>
        <strain evidence="2">GSM-AAB239-AS_SAM_17_03QT</strain>
    </source>
</reference>
<evidence type="ECO:0000313" key="3">
    <source>
        <dbReference type="EMBL" id="KAJ6842577.1"/>
    </source>
</evidence>
<evidence type="ECO:0000256" key="1">
    <source>
        <dbReference type="SAM" id="MobiDB-lite"/>
    </source>
</evidence>
<dbReference type="EMBL" id="JANAVB010007476">
    <property type="protein sequence ID" value="KAJ6842577.1"/>
    <property type="molecule type" value="Genomic_DNA"/>
</dbReference>
<keyword evidence="4" id="KW-1185">Reference proteome</keyword>
<proteinExistence type="predicted"/>
<name>A0AAX6ESA2_IRIPA</name>
<feature type="compositionally biased region" description="Low complexity" evidence="1">
    <location>
        <begin position="31"/>
        <end position="42"/>
    </location>
</feature>
<protein>
    <submittedName>
        <fullName evidence="2">Cytokinin riboside 5'-monophosphate phosphoribohydrolase LOG1-like</fullName>
    </submittedName>
</protein>
<reference evidence="2" key="2">
    <citation type="submission" date="2023-04" db="EMBL/GenBank/DDBJ databases">
        <authorList>
            <person name="Bruccoleri R.E."/>
            <person name="Oakeley E.J."/>
            <person name="Faust A.-M."/>
            <person name="Dessus-Babus S."/>
            <person name="Altorfer M."/>
            <person name="Burckhardt D."/>
            <person name="Oertli M."/>
            <person name="Naumann U."/>
            <person name="Petersen F."/>
            <person name="Wong J."/>
        </authorList>
    </citation>
    <scope>NUCLEOTIDE SEQUENCE</scope>
    <source>
        <strain evidence="2">GSM-AAB239-AS_SAM_17_03QT</strain>
        <tissue evidence="2">Leaf</tissue>
    </source>
</reference>
<gene>
    <name evidence="2" type="ORF">M6B38_106445</name>
    <name evidence="3" type="ORF">M6B38_300905</name>
</gene>
<evidence type="ECO:0000313" key="4">
    <source>
        <dbReference type="Proteomes" id="UP001140949"/>
    </source>
</evidence>
<dbReference type="AlphaFoldDB" id="A0AAX6ESA2"/>
<evidence type="ECO:0000313" key="2">
    <source>
        <dbReference type="EMBL" id="KAJ6806960.1"/>
    </source>
</evidence>
<organism evidence="2 4">
    <name type="scientific">Iris pallida</name>
    <name type="common">Sweet iris</name>
    <dbReference type="NCBI Taxonomy" id="29817"/>
    <lineage>
        <taxon>Eukaryota</taxon>
        <taxon>Viridiplantae</taxon>
        <taxon>Streptophyta</taxon>
        <taxon>Embryophyta</taxon>
        <taxon>Tracheophyta</taxon>
        <taxon>Spermatophyta</taxon>
        <taxon>Magnoliopsida</taxon>
        <taxon>Liliopsida</taxon>
        <taxon>Asparagales</taxon>
        <taxon>Iridaceae</taxon>
        <taxon>Iridoideae</taxon>
        <taxon>Irideae</taxon>
        <taxon>Iris</taxon>
    </lineage>
</organism>
<sequence length="68" mass="7731">MRRRRRRRPTGCGAYRGSRRWGSGTTPAMLRSGRGRPSSTSSLKRKKGKRRSHCFYGSTEVVEDCSPN</sequence>
<comment type="caution">
    <text evidence="2">The sequence shown here is derived from an EMBL/GenBank/DDBJ whole genome shotgun (WGS) entry which is preliminary data.</text>
</comment>
<dbReference type="EMBL" id="JANAVB010034417">
    <property type="protein sequence ID" value="KAJ6806960.1"/>
    <property type="molecule type" value="Genomic_DNA"/>
</dbReference>
<feature type="region of interest" description="Disordered" evidence="1">
    <location>
        <begin position="1"/>
        <end position="52"/>
    </location>
</feature>
<dbReference type="Proteomes" id="UP001140949">
    <property type="component" value="Unassembled WGS sequence"/>
</dbReference>